<evidence type="ECO:0000313" key="3">
    <source>
        <dbReference type="EMBL" id="PTQ88519.1"/>
    </source>
</evidence>
<feature type="domain" description="DUF1285" evidence="2">
    <location>
        <begin position="98"/>
        <end position="191"/>
    </location>
</feature>
<evidence type="ECO:0000313" key="4">
    <source>
        <dbReference type="Proteomes" id="UP000244223"/>
    </source>
</evidence>
<feature type="domain" description="DUF1285" evidence="1">
    <location>
        <begin position="30"/>
        <end position="97"/>
    </location>
</feature>
<organism evidence="3 4">
    <name type="scientific">Agitococcus lubricus</name>
    <dbReference type="NCBI Taxonomy" id="1077255"/>
    <lineage>
        <taxon>Bacteria</taxon>
        <taxon>Pseudomonadati</taxon>
        <taxon>Pseudomonadota</taxon>
        <taxon>Gammaproteobacteria</taxon>
        <taxon>Moraxellales</taxon>
        <taxon>Moraxellaceae</taxon>
        <taxon>Agitococcus</taxon>
    </lineage>
</organism>
<dbReference type="RefSeq" id="WP_239987104.1">
    <property type="nucleotide sequence ID" value="NZ_QAON01000011.1"/>
</dbReference>
<evidence type="ECO:0000259" key="2">
    <source>
        <dbReference type="Pfam" id="PF21028"/>
    </source>
</evidence>
<dbReference type="AlphaFoldDB" id="A0A2T5IX80"/>
<dbReference type="Gene3D" id="3.10.540.10">
    <property type="entry name" value="duf1285 like domain"/>
    <property type="match status" value="1"/>
</dbReference>
<dbReference type="Pfam" id="PF06938">
    <property type="entry name" value="DUF1285_N"/>
    <property type="match status" value="1"/>
</dbReference>
<evidence type="ECO:0000259" key="1">
    <source>
        <dbReference type="Pfam" id="PF06938"/>
    </source>
</evidence>
<dbReference type="InterPro" id="IPR048342">
    <property type="entry name" value="DUF1285_C"/>
</dbReference>
<dbReference type="PIRSF" id="PIRSF029557">
    <property type="entry name" value="UCP029557"/>
    <property type="match status" value="1"/>
</dbReference>
<dbReference type="InterPro" id="IPR023361">
    <property type="entry name" value="DUF1285_beta_roll_sf"/>
</dbReference>
<reference evidence="3 4" key="1">
    <citation type="submission" date="2018-04" db="EMBL/GenBank/DDBJ databases">
        <title>Genomic Encyclopedia of Archaeal and Bacterial Type Strains, Phase II (KMG-II): from individual species to whole genera.</title>
        <authorList>
            <person name="Goeker M."/>
        </authorList>
    </citation>
    <scope>NUCLEOTIDE SEQUENCE [LARGE SCALE GENOMIC DNA]</scope>
    <source>
        <strain evidence="3 4">DSM 5822</strain>
    </source>
</reference>
<dbReference type="Proteomes" id="UP000244223">
    <property type="component" value="Unassembled WGS sequence"/>
</dbReference>
<dbReference type="Gene3D" id="2.30.270.10">
    <property type="entry name" value="duf1285 protein"/>
    <property type="match status" value="1"/>
</dbReference>
<proteinExistence type="predicted"/>
<dbReference type="EMBL" id="QAON01000011">
    <property type="protein sequence ID" value="PTQ88519.1"/>
    <property type="molecule type" value="Genomic_DNA"/>
</dbReference>
<name>A0A2T5IX80_9GAMM</name>
<evidence type="ECO:0008006" key="5">
    <source>
        <dbReference type="Google" id="ProtNLM"/>
    </source>
</evidence>
<comment type="caution">
    <text evidence="3">The sequence shown here is derived from an EMBL/GenBank/DDBJ whole genome shotgun (WGS) entry which is preliminary data.</text>
</comment>
<accession>A0A2T5IX80</accession>
<sequence length="194" mass="22266">MTQDSQIKMDSATIERLLTVTSDSSQRPRPPIHQWHPPFTGDIDIQIKKNGEWFYQGSVFTRLALVKMFSSILRREADGDYYLVTPVEKYRINVEDAPFVATQVERLYEAGVAYLCFTTQTEERVIVDANHPLWVNYDATGEPRPYLRVRDNLDALIARNVFYQLVDWATIEEVDGQPCYAVSSAGQYFSIASE</sequence>
<keyword evidence="4" id="KW-1185">Reference proteome</keyword>
<dbReference type="InterPro" id="IPR010707">
    <property type="entry name" value="DUF1285"/>
</dbReference>
<protein>
    <recommendedName>
        <fullName evidence="5">DUF1285 domain-containing protein</fullName>
    </recommendedName>
</protein>
<dbReference type="Pfam" id="PF21028">
    <property type="entry name" value="DUF1285_C"/>
    <property type="match status" value="1"/>
</dbReference>
<dbReference type="InterPro" id="IPR048341">
    <property type="entry name" value="DUF1285_N"/>
</dbReference>
<gene>
    <name evidence="3" type="ORF">C8N29_11140</name>
</gene>